<dbReference type="PANTHER" id="PTHR47738:SF1">
    <property type="entry name" value="NITROGEN REGULATORY PROTEIN"/>
    <property type="match status" value="1"/>
</dbReference>
<gene>
    <name evidence="2" type="ORF">QS748_04500</name>
</gene>
<organism evidence="2 3">
    <name type="scientific">Candidatus Endonucleibacter bathymodioli</name>
    <dbReference type="NCBI Taxonomy" id="539814"/>
    <lineage>
        <taxon>Bacteria</taxon>
        <taxon>Pseudomonadati</taxon>
        <taxon>Pseudomonadota</taxon>
        <taxon>Gammaproteobacteria</taxon>
        <taxon>Oceanospirillales</taxon>
        <taxon>Endozoicomonadaceae</taxon>
        <taxon>Candidatus Endonucleibacter</taxon>
    </lineage>
</organism>
<dbReference type="PANTHER" id="PTHR47738">
    <property type="entry name" value="PTS SYSTEM FRUCTOSE-LIKE EIIA COMPONENT-RELATED"/>
    <property type="match status" value="1"/>
</dbReference>
<dbReference type="SUPFAM" id="SSF55804">
    <property type="entry name" value="Phoshotransferase/anion transport protein"/>
    <property type="match status" value="1"/>
</dbReference>
<dbReference type="EMBL" id="JASXSV010000005">
    <property type="protein sequence ID" value="MDP0588474.1"/>
    <property type="molecule type" value="Genomic_DNA"/>
</dbReference>
<keyword evidence="3" id="KW-1185">Reference proteome</keyword>
<dbReference type="InterPro" id="IPR002178">
    <property type="entry name" value="PTS_EIIA_type-2_dom"/>
</dbReference>
<sequence>MSVIIDRMIIRDILTPARTLCGVRAGVSKKKVLEIISGLISEERPSIKAKYLLTSLISRERLGTTGIGEGVALPRCRSKACTSPIGLFLRLMKPIDFESIDQKPVDLIFALIVPEDNTGKHVEILRVLANLFKSGYLLNKMREADSPAELYDCITSSDECLL</sequence>
<dbReference type="InterPro" id="IPR016152">
    <property type="entry name" value="PTrfase/Anion_transptr"/>
</dbReference>
<evidence type="ECO:0000313" key="2">
    <source>
        <dbReference type="EMBL" id="MDP0588474.1"/>
    </source>
</evidence>
<protein>
    <submittedName>
        <fullName evidence="2">PTS sugar transporter subunit IIA</fullName>
    </submittedName>
</protein>
<dbReference type="Gene3D" id="3.40.930.10">
    <property type="entry name" value="Mannitol-specific EII, Chain A"/>
    <property type="match status" value="1"/>
</dbReference>
<name>A0AA90NKA2_9GAMM</name>
<dbReference type="AlphaFoldDB" id="A0AA90NKA2"/>
<evidence type="ECO:0000313" key="3">
    <source>
        <dbReference type="Proteomes" id="UP001178148"/>
    </source>
</evidence>
<dbReference type="InterPro" id="IPR051541">
    <property type="entry name" value="PTS_SugarTrans_NitroReg"/>
</dbReference>
<accession>A0AA90NKA2</accession>
<reference evidence="2 3" key="1">
    <citation type="journal article" date="2023" name="bioRxiv">
        <title>An intranuclear bacterial parasite of deep-sea mussels expresses apoptosis inhibitors acquired from its host.</title>
        <authorList>
            <person name="Gonzalez Porras M.A."/>
            <person name="Assie A."/>
            <person name="Tietjen M."/>
            <person name="Violette M."/>
            <person name="Kleiner M."/>
            <person name="Gruber-Vodicka H."/>
            <person name="Dubilier N."/>
            <person name="Leisch N."/>
        </authorList>
    </citation>
    <scope>NUCLEOTIDE SEQUENCE [LARGE SCALE GENOMIC DNA]</scope>
    <source>
        <strain evidence="2">IAP13</strain>
    </source>
</reference>
<dbReference type="Proteomes" id="UP001178148">
    <property type="component" value="Unassembled WGS sequence"/>
</dbReference>
<dbReference type="CDD" id="cd00211">
    <property type="entry name" value="PTS_IIA_fru"/>
    <property type="match status" value="1"/>
</dbReference>
<dbReference type="Pfam" id="PF00359">
    <property type="entry name" value="PTS_EIIA_2"/>
    <property type="match status" value="1"/>
</dbReference>
<dbReference type="GO" id="GO:0030295">
    <property type="term" value="F:protein kinase activator activity"/>
    <property type="evidence" value="ECO:0007669"/>
    <property type="project" value="TreeGrafter"/>
</dbReference>
<keyword evidence="2" id="KW-0813">Transport</keyword>
<keyword evidence="2" id="KW-0762">Sugar transport</keyword>
<proteinExistence type="predicted"/>
<evidence type="ECO:0000259" key="1">
    <source>
        <dbReference type="PROSITE" id="PS51094"/>
    </source>
</evidence>
<comment type="caution">
    <text evidence="2">The sequence shown here is derived from an EMBL/GenBank/DDBJ whole genome shotgun (WGS) entry which is preliminary data.</text>
</comment>
<feature type="domain" description="PTS EIIA type-2" evidence="1">
    <location>
        <begin position="12"/>
        <end position="157"/>
    </location>
</feature>
<dbReference type="PROSITE" id="PS51094">
    <property type="entry name" value="PTS_EIIA_TYPE_2"/>
    <property type="match status" value="1"/>
</dbReference>